<dbReference type="GO" id="GO:0033877">
    <property type="term" value="F:succinyl-CoA:(R)-benzylsuccinate CoA-transferase activity"/>
    <property type="evidence" value="ECO:0007669"/>
    <property type="project" value="UniProtKB-EC"/>
</dbReference>
<dbReference type="EC" id="2.8.3.15" evidence="2"/>
<gene>
    <name evidence="2" type="ORF">HULAa30F3_00001</name>
</gene>
<accession>A0A871YDP6</accession>
<dbReference type="EMBL" id="MW122882">
    <property type="protein sequence ID" value="QOV09048.1"/>
    <property type="molecule type" value="Genomic_DNA"/>
</dbReference>
<dbReference type="PANTHER" id="PTHR48207:SF3">
    <property type="entry name" value="SUCCINATE--HYDROXYMETHYLGLUTARATE COA-TRANSFERASE"/>
    <property type="match status" value="1"/>
</dbReference>
<evidence type="ECO:0000313" key="2">
    <source>
        <dbReference type="EMBL" id="QOV09048.1"/>
    </source>
</evidence>
<keyword evidence="1 2" id="KW-0808">Transferase</keyword>
<evidence type="ECO:0000256" key="1">
    <source>
        <dbReference type="ARBA" id="ARBA00022679"/>
    </source>
</evidence>
<dbReference type="InterPro" id="IPR044855">
    <property type="entry name" value="CoA-Trfase_III_dom3_sf"/>
</dbReference>
<dbReference type="Gene3D" id="3.30.1540.10">
    <property type="entry name" value="formyl-coa transferase, domain 3"/>
    <property type="match status" value="1"/>
</dbReference>
<reference evidence="2" key="1">
    <citation type="submission" date="2020-10" db="EMBL/GenBank/DDBJ databases">
        <title>Diverse heliorhodopsins detected via functional metagenomics in peat lake Actinobacteria, Chloroflexi and Archaea.</title>
        <authorList>
            <person name="Chazan A."/>
            <person name="Rozenberg A."/>
            <person name="Tahan R."/>
            <person name="Mannen K."/>
            <person name="Nagata T."/>
            <person name="Yaish S."/>
            <person name="Larom S."/>
            <person name="Kandori H."/>
            <person name="Inoue K."/>
            <person name="Beja O."/>
            <person name="Pushkarev A."/>
        </authorList>
    </citation>
    <scope>NUCLEOTIDE SEQUENCE</scope>
</reference>
<proteinExistence type="predicted"/>
<protein>
    <submittedName>
        <fullName evidence="2">CoA transferase</fullName>
        <ecNumber evidence="2">2.8.3.15</ecNumber>
    </submittedName>
</protein>
<dbReference type="PANTHER" id="PTHR48207">
    <property type="entry name" value="SUCCINATE--HYDROXYMETHYLGLUTARATE COA-TRANSFERASE"/>
    <property type="match status" value="1"/>
</dbReference>
<dbReference type="InterPro" id="IPR023606">
    <property type="entry name" value="CoA-Trfase_III_dom_1_sf"/>
</dbReference>
<dbReference type="InterPro" id="IPR003673">
    <property type="entry name" value="CoA-Trfase_fam_III"/>
</dbReference>
<dbReference type="Gene3D" id="3.40.50.10540">
    <property type="entry name" value="Crotonobetainyl-coa:carnitine coa-transferase, domain 1"/>
    <property type="match status" value="1"/>
</dbReference>
<dbReference type="Pfam" id="PF02515">
    <property type="entry name" value="CoA_transf_3"/>
    <property type="match status" value="1"/>
</dbReference>
<dbReference type="AlphaFoldDB" id="A0A871YDP6"/>
<dbReference type="SUPFAM" id="SSF89796">
    <property type="entry name" value="CoA-transferase family III (CaiB/BaiF)"/>
    <property type="match status" value="1"/>
</dbReference>
<name>A0A871YDP6_9CHLR</name>
<sequence>MAGMDAASGIVMGLYYRRVSGKGQKVSISIEETVAKVNFMSHEVFQVTGNTQKRVSSFYRVERSENMLQSVWPCKDGFVAFMIFGGNWGATHDNPGMVKWIDEMGMADDFLRGIDWMKLNWRKATPAEVAKIHSYIGKLFMTLTKDEILSEALKRRISIQPINAPVDILKHEQLKFRNYWQKVEYPELGTALNYPEYAFKPSLSPVKQWCAAPRIGEHNTDVFGKEMGFSAEKLICLKQAGII</sequence>
<organism evidence="2">
    <name type="scientific">uncultured Dehalococcoidia bacterium</name>
    <dbReference type="NCBI Taxonomy" id="498747"/>
    <lineage>
        <taxon>Bacteria</taxon>
        <taxon>Bacillati</taxon>
        <taxon>Chloroflexota</taxon>
        <taxon>Dehalococcoidia</taxon>
        <taxon>environmental samples</taxon>
    </lineage>
</organism>
<dbReference type="InterPro" id="IPR050483">
    <property type="entry name" value="CoA-transferase_III_domain"/>
</dbReference>